<dbReference type="AlphaFoldDB" id="A0A1L7CI85"/>
<feature type="transmembrane region" description="Helical" evidence="1">
    <location>
        <begin position="50"/>
        <end position="71"/>
    </location>
</feature>
<dbReference type="EMBL" id="CP009245">
    <property type="protein sequence ID" value="APT85576.1"/>
    <property type="molecule type" value="Genomic_DNA"/>
</dbReference>
<evidence type="ECO:0000313" key="2">
    <source>
        <dbReference type="EMBL" id="APT85576.1"/>
    </source>
</evidence>
<dbReference type="Proteomes" id="UP000185478">
    <property type="component" value="Chromosome"/>
</dbReference>
<keyword evidence="1" id="KW-0472">Membrane</keyword>
<evidence type="ECO:0000313" key="3">
    <source>
        <dbReference type="Proteomes" id="UP000185478"/>
    </source>
</evidence>
<evidence type="ECO:0000256" key="1">
    <source>
        <dbReference type="SAM" id="Phobius"/>
    </source>
</evidence>
<keyword evidence="3" id="KW-1185">Reference proteome</keyword>
<dbReference type="KEGG" id="caqu:CAQU_11575"/>
<sequence>MVGCGLGFESLVAVSFVGSENGVDGLEAEVKCFGDGGDGLAVAVPDDDGFVAVVCGVATGLLGVFVIAIVLD</sequence>
<accession>A0A1L7CI85</accession>
<organism evidence="2 3">
    <name type="scientific">Corynebacterium aquilae DSM 44791</name>
    <dbReference type="NCBI Taxonomy" id="1431546"/>
    <lineage>
        <taxon>Bacteria</taxon>
        <taxon>Bacillati</taxon>
        <taxon>Actinomycetota</taxon>
        <taxon>Actinomycetes</taxon>
        <taxon>Mycobacteriales</taxon>
        <taxon>Corynebacteriaceae</taxon>
        <taxon>Corynebacterium</taxon>
    </lineage>
</organism>
<keyword evidence="1" id="KW-0812">Transmembrane</keyword>
<keyword evidence="1" id="KW-1133">Transmembrane helix</keyword>
<proteinExistence type="predicted"/>
<reference evidence="2 3" key="1">
    <citation type="submission" date="2014-08" db="EMBL/GenBank/DDBJ databases">
        <title>Complete genome sequence of Corynebacterium aquilae S-613T(T) (=DSM 44791(T)), isolated from the choana of a healthy golden eagle.</title>
        <authorList>
            <person name="Ruckert C."/>
            <person name="Albersmeier A."/>
            <person name="Winkler A."/>
            <person name="Kalinowski J."/>
        </authorList>
    </citation>
    <scope>NUCLEOTIDE SEQUENCE [LARGE SCALE GENOMIC DNA]</scope>
    <source>
        <strain evidence="2 3">S-613</strain>
    </source>
</reference>
<protein>
    <submittedName>
        <fullName evidence="2">Uncharacterized protein</fullName>
    </submittedName>
</protein>
<gene>
    <name evidence="2" type="ORF">CAQU_11575</name>
</gene>
<name>A0A1L7CI85_9CORY</name>